<protein>
    <submittedName>
        <fullName evidence="1">Uncharacterized protein</fullName>
    </submittedName>
</protein>
<proteinExistence type="predicted"/>
<gene>
    <name evidence="1" type="ORF">F9958_07105</name>
</gene>
<organism evidence="1 2">
    <name type="scientific">Bacteroides stercoris</name>
    <dbReference type="NCBI Taxonomy" id="46506"/>
    <lineage>
        <taxon>Bacteria</taxon>
        <taxon>Pseudomonadati</taxon>
        <taxon>Bacteroidota</taxon>
        <taxon>Bacteroidia</taxon>
        <taxon>Bacteroidales</taxon>
        <taxon>Bacteroidaceae</taxon>
        <taxon>Bacteroides</taxon>
    </lineage>
</organism>
<reference evidence="1 2" key="1">
    <citation type="journal article" date="2019" name="Nat. Med.">
        <title>A library of human gut bacterial isolates paired with longitudinal multiomics data enables mechanistic microbiome research.</title>
        <authorList>
            <person name="Poyet M."/>
            <person name="Groussin M."/>
            <person name="Gibbons S.M."/>
            <person name="Avila-Pacheco J."/>
            <person name="Jiang X."/>
            <person name="Kearney S.M."/>
            <person name="Perrotta A.R."/>
            <person name="Berdy B."/>
            <person name="Zhao S."/>
            <person name="Lieberman T.D."/>
            <person name="Swanson P.K."/>
            <person name="Smith M."/>
            <person name="Roesemann S."/>
            <person name="Alexander J.E."/>
            <person name="Rich S.A."/>
            <person name="Livny J."/>
            <person name="Vlamakis H."/>
            <person name="Clish C."/>
            <person name="Bullock K."/>
            <person name="Deik A."/>
            <person name="Scott J."/>
            <person name="Pierce K.A."/>
            <person name="Xavier R.J."/>
            <person name="Alm E.J."/>
        </authorList>
    </citation>
    <scope>NUCLEOTIDE SEQUENCE [LARGE SCALE GENOMIC DNA]</scope>
    <source>
        <strain evidence="1 2">BIOML-A6</strain>
    </source>
</reference>
<dbReference type="Proteomes" id="UP000467334">
    <property type="component" value="Unassembled WGS sequence"/>
</dbReference>
<accession>A0A7J5LEC9</accession>
<dbReference type="AlphaFoldDB" id="A0A7J5LEC9"/>
<evidence type="ECO:0000313" key="1">
    <source>
        <dbReference type="EMBL" id="KAB5315133.1"/>
    </source>
</evidence>
<dbReference type="EMBL" id="WCLE01000011">
    <property type="protein sequence ID" value="KAB5315133.1"/>
    <property type="molecule type" value="Genomic_DNA"/>
</dbReference>
<comment type="caution">
    <text evidence="1">The sequence shown here is derived from an EMBL/GenBank/DDBJ whole genome shotgun (WGS) entry which is preliminary data.</text>
</comment>
<name>A0A7J5LEC9_BACSE</name>
<evidence type="ECO:0000313" key="2">
    <source>
        <dbReference type="Proteomes" id="UP000467334"/>
    </source>
</evidence>
<sequence length="61" mass="7023">MEIIMVQSQIIIKPLKLLENTSFGEHGFDLANPKLIEEAINDGRIKSFEREHQISDKTKDL</sequence>